<proteinExistence type="predicted"/>
<evidence type="ECO:0000313" key="3">
    <source>
        <dbReference type="EMBL" id="KWX01014.1"/>
    </source>
</evidence>
<dbReference type="EMBL" id="LAXD01000001">
    <property type="protein sequence ID" value="KWX01014.1"/>
    <property type="molecule type" value="Genomic_DNA"/>
</dbReference>
<organism evidence="3 4">
    <name type="scientific">Carbonactinospora thermoautotrophica</name>
    <dbReference type="NCBI Taxonomy" id="1469144"/>
    <lineage>
        <taxon>Bacteria</taxon>
        <taxon>Bacillati</taxon>
        <taxon>Actinomycetota</taxon>
        <taxon>Actinomycetes</taxon>
        <taxon>Kitasatosporales</taxon>
        <taxon>Carbonactinosporaceae</taxon>
        <taxon>Carbonactinospora</taxon>
    </lineage>
</organism>
<evidence type="ECO:0000256" key="1">
    <source>
        <dbReference type="SAM" id="MobiDB-lite"/>
    </source>
</evidence>
<dbReference type="Proteomes" id="UP000070188">
    <property type="component" value="Unassembled WGS sequence"/>
</dbReference>
<feature type="region of interest" description="Disordered" evidence="1">
    <location>
        <begin position="167"/>
        <end position="244"/>
    </location>
</feature>
<dbReference type="STRING" id="1469144.LI90_2042"/>
<comment type="caution">
    <text evidence="3">The sequence shown here is derived from an EMBL/GenBank/DDBJ whole genome shotgun (WGS) entry which is preliminary data.</text>
</comment>
<protein>
    <submittedName>
        <fullName evidence="3">Hydroxyacylglutathione hydrolase</fullName>
        <ecNumber evidence="3">3.1.2.6</ecNumber>
    </submittedName>
</protein>
<reference evidence="4" key="1">
    <citation type="submission" date="2015-04" db="EMBL/GenBank/DDBJ databases">
        <title>Physiological reanalysis, assessment of diazotrophy, and genome sequences of multiple isolates of Streptomyces thermoautotrophicus.</title>
        <authorList>
            <person name="MacKellar D.C."/>
            <person name="Lieber L."/>
            <person name="Norman J."/>
            <person name="Bolger A."/>
            <person name="Tobin C."/>
            <person name="Murray J.W."/>
            <person name="Chang R."/>
            <person name="Ford T."/>
            <person name="Nguyen P.Q."/>
            <person name="Woodward J."/>
            <person name="Permingeat H."/>
            <person name="Joshi N.S."/>
            <person name="Silver P.A."/>
            <person name="Usadel B."/>
            <person name="Rutherford A.W."/>
            <person name="Friesen M."/>
            <person name="Prell J."/>
        </authorList>
    </citation>
    <scope>NUCLEOTIDE SEQUENCE [LARGE SCALE GENOMIC DNA]</scope>
    <source>
        <strain evidence="4">H1</strain>
    </source>
</reference>
<evidence type="ECO:0000259" key="2">
    <source>
        <dbReference type="PROSITE" id="PS50206"/>
    </source>
</evidence>
<feature type="region of interest" description="Disordered" evidence="1">
    <location>
        <begin position="130"/>
        <end position="149"/>
    </location>
</feature>
<gene>
    <name evidence="3" type="ORF">LI90_2042</name>
</gene>
<dbReference type="GO" id="GO:0004416">
    <property type="term" value="F:hydroxyacylglutathione hydrolase activity"/>
    <property type="evidence" value="ECO:0007669"/>
    <property type="project" value="UniProtKB-EC"/>
</dbReference>
<feature type="domain" description="Rhodanese" evidence="2">
    <location>
        <begin position="68"/>
        <end position="118"/>
    </location>
</feature>
<name>A0A132MT89_9ACTN</name>
<dbReference type="InterPro" id="IPR036873">
    <property type="entry name" value="Rhodanese-like_dom_sf"/>
</dbReference>
<sequence>MGPQRDLDRVLDVARARGVRITHIFETHVHNDCVTGGLAPAEATGAAYHVNAEDHVACARVPARHGAPPRPVVVLDVRRNLEWAQAHIEDAVHIPLHKLLTRIHEVPEGEVWVHCQAGSTGRLTPGCRRSTVTGEGSGAPRIHDMVEPSPCPGYRALPDLLRDRAARRRPARRTAPLANPGDVGLGRGRRRSVRLRAEDDARLGRGRDRGAGFIALPHPVPGGQPRWENGAEVKANRVKTKKTD</sequence>
<evidence type="ECO:0000313" key="4">
    <source>
        <dbReference type="Proteomes" id="UP000070188"/>
    </source>
</evidence>
<dbReference type="SUPFAM" id="SSF52821">
    <property type="entry name" value="Rhodanese/Cell cycle control phosphatase"/>
    <property type="match status" value="1"/>
</dbReference>
<keyword evidence="4" id="KW-1185">Reference proteome</keyword>
<accession>A0A132MT89</accession>
<keyword evidence="3" id="KW-0378">Hydrolase</keyword>
<dbReference type="PROSITE" id="PS50206">
    <property type="entry name" value="RHODANESE_3"/>
    <property type="match status" value="1"/>
</dbReference>
<dbReference type="RefSeq" id="WP_197651764.1">
    <property type="nucleotide sequence ID" value="NZ_LAXD01000001.1"/>
</dbReference>
<dbReference type="Gene3D" id="3.40.250.10">
    <property type="entry name" value="Rhodanese-like domain"/>
    <property type="match status" value="1"/>
</dbReference>
<dbReference type="SUPFAM" id="SSF56281">
    <property type="entry name" value="Metallo-hydrolase/oxidoreductase"/>
    <property type="match status" value="1"/>
</dbReference>
<dbReference type="InterPro" id="IPR001763">
    <property type="entry name" value="Rhodanese-like_dom"/>
</dbReference>
<dbReference type="InterPro" id="IPR036866">
    <property type="entry name" value="RibonucZ/Hydroxyglut_hydro"/>
</dbReference>
<dbReference type="AlphaFoldDB" id="A0A132MT89"/>
<dbReference type="EC" id="3.1.2.6" evidence="3"/>
<feature type="compositionally biased region" description="Basic and acidic residues" evidence="1">
    <location>
        <begin position="229"/>
        <end position="244"/>
    </location>
</feature>
<dbReference type="CDD" id="cd00158">
    <property type="entry name" value="RHOD"/>
    <property type="match status" value="1"/>
</dbReference>
<dbReference type="Pfam" id="PF00581">
    <property type="entry name" value="Rhodanese"/>
    <property type="match status" value="1"/>
</dbReference>
<dbReference type="PATRIC" id="fig|1469144.10.peg.2214"/>
<feature type="compositionally biased region" description="Basic and acidic residues" evidence="1">
    <location>
        <begin position="195"/>
        <end position="210"/>
    </location>
</feature>